<dbReference type="CDD" id="cd00118">
    <property type="entry name" value="LysM"/>
    <property type="match status" value="1"/>
</dbReference>
<protein>
    <recommendedName>
        <fullName evidence="3">LysM domain-containing protein</fullName>
    </recommendedName>
</protein>
<evidence type="ECO:0000256" key="2">
    <source>
        <dbReference type="SAM" id="Phobius"/>
    </source>
</evidence>
<dbReference type="AlphaFoldDB" id="A0A178II88"/>
<feature type="region of interest" description="Disordered" evidence="1">
    <location>
        <begin position="104"/>
        <end position="135"/>
    </location>
</feature>
<accession>A0A178II88</accession>
<dbReference type="InterPro" id="IPR036779">
    <property type="entry name" value="LysM_dom_sf"/>
</dbReference>
<evidence type="ECO:0000259" key="3">
    <source>
        <dbReference type="PROSITE" id="PS51782"/>
    </source>
</evidence>
<evidence type="ECO:0000313" key="5">
    <source>
        <dbReference type="Proteomes" id="UP000078486"/>
    </source>
</evidence>
<reference evidence="4 5" key="1">
    <citation type="submission" date="2016-01" db="EMBL/GenBank/DDBJ databases">
        <title>High potential of lignocellulose degradation of a new Verrucomicrobia species.</title>
        <authorList>
            <person name="Wang Y."/>
            <person name="Shi Y."/>
            <person name="Qiu Z."/>
            <person name="Liu S."/>
            <person name="Yang H."/>
        </authorList>
    </citation>
    <scope>NUCLEOTIDE SEQUENCE [LARGE SCALE GENOMIC DNA]</scope>
    <source>
        <strain evidence="4 5">TSB47</strain>
    </source>
</reference>
<dbReference type="PROSITE" id="PS51782">
    <property type="entry name" value="LYSM"/>
    <property type="match status" value="1"/>
</dbReference>
<name>A0A178II88_9BACT</name>
<evidence type="ECO:0000256" key="1">
    <source>
        <dbReference type="SAM" id="MobiDB-lite"/>
    </source>
</evidence>
<gene>
    <name evidence="4" type="ORF">AW736_08525</name>
</gene>
<keyword evidence="2" id="KW-1133">Transmembrane helix</keyword>
<proteinExistence type="predicted"/>
<dbReference type="SUPFAM" id="SSF54106">
    <property type="entry name" value="LysM domain"/>
    <property type="match status" value="1"/>
</dbReference>
<dbReference type="OrthoDB" id="193481at2"/>
<keyword evidence="2" id="KW-0472">Membrane</keyword>
<dbReference type="InterPro" id="IPR018392">
    <property type="entry name" value="LysM"/>
</dbReference>
<sequence>MDTISSENNNSLLPMIAAILGGLAVLLAAIALFKLSSVSKQLAKVEGATTRIESIESQVSQASAAASDAANLRNYVAQMERQIQQNFTNVRNEFNTVRTEINTVKESTARRPAPQGSATAGGQGQSATPPVAGPDEYVVQSGDTGVKIARSNGVNLNDLIAVNPDINWNRLRVGQKVKIPKK</sequence>
<keyword evidence="2" id="KW-0812">Transmembrane</keyword>
<dbReference type="Proteomes" id="UP000078486">
    <property type="component" value="Unassembled WGS sequence"/>
</dbReference>
<comment type="caution">
    <text evidence="4">The sequence shown here is derived from an EMBL/GenBank/DDBJ whole genome shotgun (WGS) entry which is preliminary data.</text>
</comment>
<dbReference type="STRING" id="1184151.AW736_08525"/>
<feature type="domain" description="LysM" evidence="3">
    <location>
        <begin position="135"/>
        <end position="179"/>
    </location>
</feature>
<dbReference type="Pfam" id="PF01476">
    <property type="entry name" value="LysM"/>
    <property type="match status" value="1"/>
</dbReference>
<keyword evidence="5" id="KW-1185">Reference proteome</keyword>
<dbReference type="EMBL" id="LRRQ01000083">
    <property type="protein sequence ID" value="OAM89660.1"/>
    <property type="molecule type" value="Genomic_DNA"/>
</dbReference>
<dbReference type="SMART" id="SM00257">
    <property type="entry name" value="LysM"/>
    <property type="match status" value="1"/>
</dbReference>
<organism evidence="4 5">
    <name type="scientific">Termitidicoccus mucosus</name>
    <dbReference type="NCBI Taxonomy" id="1184151"/>
    <lineage>
        <taxon>Bacteria</taxon>
        <taxon>Pseudomonadati</taxon>
        <taxon>Verrucomicrobiota</taxon>
        <taxon>Opitutia</taxon>
        <taxon>Opitutales</taxon>
        <taxon>Opitutaceae</taxon>
        <taxon>Termitidicoccus</taxon>
    </lineage>
</organism>
<dbReference type="Gene3D" id="3.10.350.10">
    <property type="entry name" value="LysM domain"/>
    <property type="match status" value="1"/>
</dbReference>
<feature type="transmembrane region" description="Helical" evidence="2">
    <location>
        <begin position="12"/>
        <end position="33"/>
    </location>
</feature>
<evidence type="ECO:0000313" key="4">
    <source>
        <dbReference type="EMBL" id="OAM89660.1"/>
    </source>
</evidence>